<gene>
    <name evidence="1" type="ORF">S12H4_50573</name>
</gene>
<organism evidence="1">
    <name type="scientific">marine sediment metagenome</name>
    <dbReference type="NCBI Taxonomy" id="412755"/>
    <lineage>
        <taxon>unclassified sequences</taxon>
        <taxon>metagenomes</taxon>
        <taxon>ecological metagenomes</taxon>
    </lineage>
</organism>
<dbReference type="EMBL" id="BARW01031864">
    <property type="protein sequence ID" value="GAJ07035.1"/>
    <property type="molecule type" value="Genomic_DNA"/>
</dbReference>
<dbReference type="AlphaFoldDB" id="X1VHW3"/>
<name>X1VHW3_9ZZZZ</name>
<sequence length="123" mass="14137">MLGVVLALALVPAPAAAQRRGVRLVPPKKKGPEVVGNLRMWGQWDWSDQLSARLKRIRKSVPKKNVHIEGWTVRRDRNLDGTETCRFWIRVNGLKGKDMTALVDTVIGQTKRYRVYSFKVQWN</sequence>
<reference evidence="1" key="1">
    <citation type="journal article" date="2014" name="Front. Microbiol.">
        <title>High frequency of phylogenetically diverse reductive dehalogenase-homologous genes in deep subseafloor sedimentary metagenomes.</title>
        <authorList>
            <person name="Kawai M."/>
            <person name="Futagami T."/>
            <person name="Toyoda A."/>
            <person name="Takaki Y."/>
            <person name="Nishi S."/>
            <person name="Hori S."/>
            <person name="Arai W."/>
            <person name="Tsubouchi T."/>
            <person name="Morono Y."/>
            <person name="Uchiyama I."/>
            <person name="Ito T."/>
            <person name="Fujiyama A."/>
            <person name="Inagaki F."/>
            <person name="Takami H."/>
        </authorList>
    </citation>
    <scope>NUCLEOTIDE SEQUENCE</scope>
    <source>
        <strain evidence="1">Expedition CK06-06</strain>
    </source>
</reference>
<evidence type="ECO:0000313" key="1">
    <source>
        <dbReference type="EMBL" id="GAJ07035.1"/>
    </source>
</evidence>
<accession>X1VHW3</accession>
<proteinExistence type="predicted"/>
<comment type="caution">
    <text evidence="1">The sequence shown here is derived from an EMBL/GenBank/DDBJ whole genome shotgun (WGS) entry which is preliminary data.</text>
</comment>
<protein>
    <submittedName>
        <fullName evidence="1">Uncharacterized protein</fullName>
    </submittedName>
</protein>